<protein>
    <submittedName>
        <fullName evidence="1">Glycogen operon protein GlgX</fullName>
    </submittedName>
</protein>
<sequence length="57" mass="6410">MTDVTKPVQIMNFSGCGNTVSANHPVVMKMIMDSLVNWVTEYHVDGFRFDLASCLCR</sequence>
<keyword evidence="2" id="KW-1185">Reference proteome</keyword>
<dbReference type="SUPFAM" id="SSF51445">
    <property type="entry name" value="(Trans)glycosidases"/>
    <property type="match status" value="1"/>
</dbReference>
<organism evidence="1 2">
    <name type="scientific">Haematococcus lacustris</name>
    <name type="common">Green alga</name>
    <name type="synonym">Haematococcus pluvialis</name>
    <dbReference type="NCBI Taxonomy" id="44745"/>
    <lineage>
        <taxon>Eukaryota</taxon>
        <taxon>Viridiplantae</taxon>
        <taxon>Chlorophyta</taxon>
        <taxon>core chlorophytes</taxon>
        <taxon>Chlorophyceae</taxon>
        <taxon>CS clade</taxon>
        <taxon>Chlamydomonadales</taxon>
        <taxon>Haematococcaceae</taxon>
        <taxon>Haematococcus</taxon>
    </lineage>
</organism>
<comment type="caution">
    <text evidence="1">The sequence shown here is derived from an EMBL/GenBank/DDBJ whole genome shotgun (WGS) entry which is preliminary data.</text>
</comment>
<evidence type="ECO:0000313" key="2">
    <source>
        <dbReference type="Proteomes" id="UP000485058"/>
    </source>
</evidence>
<dbReference type="InterPro" id="IPR017853">
    <property type="entry name" value="GH"/>
</dbReference>
<accession>A0A699ZZ13</accession>
<gene>
    <name evidence="1" type="ORF">HaLaN_24685</name>
</gene>
<dbReference type="Proteomes" id="UP000485058">
    <property type="component" value="Unassembled WGS sequence"/>
</dbReference>
<dbReference type="EMBL" id="BLLF01003153">
    <property type="protein sequence ID" value="GFH26520.1"/>
    <property type="molecule type" value="Genomic_DNA"/>
</dbReference>
<feature type="non-terminal residue" evidence="1">
    <location>
        <position position="57"/>
    </location>
</feature>
<dbReference type="PANTHER" id="PTHR43002">
    <property type="entry name" value="GLYCOGEN DEBRANCHING ENZYME"/>
    <property type="match status" value="1"/>
</dbReference>
<name>A0A699ZZ13_HAELA</name>
<dbReference type="Gene3D" id="3.20.20.80">
    <property type="entry name" value="Glycosidases"/>
    <property type="match status" value="1"/>
</dbReference>
<evidence type="ECO:0000313" key="1">
    <source>
        <dbReference type="EMBL" id="GFH26520.1"/>
    </source>
</evidence>
<dbReference type="AlphaFoldDB" id="A0A699ZZ13"/>
<reference evidence="1 2" key="1">
    <citation type="submission" date="2020-02" db="EMBL/GenBank/DDBJ databases">
        <title>Draft genome sequence of Haematococcus lacustris strain NIES-144.</title>
        <authorList>
            <person name="Morimoto D."/>
            <person name="Nakagawa S."/>
            <person name="Yoshida T."/>
            <person name="Sawayama S."/>
        </authorList>
    </citation>
    <scope>NUCLEOTIDE SEQUENCE [LARGE SCALE GENOMIC DNA]</scope>
    <source>
        <strain evidence="1 2">NIES-144</strain>
    </source>
</reference>
<proteinExistence type="predicted"/>